<sequence length="94" mass="10573">MATPGSSFTPTPVGHEDNLEIMFDSRSYDNPTPLAHADASRDVLPRGGTSQAIKSESTSLSSNVWKDRRKKKKMFLVSEFNVTQRYLQNIVNDR</sequence>
<comment type="caution">
    <text evidence="2">The sequence shown here is derived from an EMBL/GenBank/DDBJ whole genome shotgun (WGS) entry which is preliminary data.</text>
</comment>
<feature type="compositionally biased region" description="Polar residues" evidence="1">
    <location>
        <begin position="48"/>
        <end position="64"/>
    </location>
</feature>
<reference evidence="2" key="1">
    <citation type="submission" date="2020-08" db="EMBL/GenBank/DDBJ databases">
        <title>Multicomponent nature underlies the extraordinary mechanical properties of spider dragline silk.</title>
        <authorList>
            <person name="Kono N."/>
            <person name="Nakamura H."/>
            <person name="Mori M."/>
            <person name="Yoshida Y."/>
            <person name="Ohtoshi R."/>
            <person name="Malay A.D."/>
            <person name="Moran D.A.P."/>
            <person name="Tomita M."/>
            <person name="Numata K."/>
            <person name="Arakawa K."/>
        </authorList>
    </citation>
    <scope>NUCLEOTIDE SEQUENCE</scope>
</reference>
<dbReference type="AlphaFoldDB" id="A0A8X6RUG9"/>
<evidence type="ECO:0000313" key="3">
    <source>
        <dbReference type="Proteomes" id="UP000887159"/>
    </source>
</evidence>
<dbReference type="Proteomes" id="UP000887159">
    <property type="component" value="Unassembled WGS sequence"/>
</dbReference>
<name>A0A8X6RUG9_TRICX</name>
<organism evidence="2 3">
    <name type="scientific">Trichonephila clavipes</name>
    <name type="common">Golden silk orbweaver</name>
    <name type="synonym">Nephila clavipes</name>
    <dbReference type="NCBI Taxonomy" id="2585209"/>
    <lineage>
        <taxon>Eukaryota</taxon>
        <taxon>Metazoa</taxon>
        <taxon>Ecdysozoa</taxon>
        <taxon>Arthropoda</taxon>
        <taxon>Chelicerata</taxon>
        <taxon>Arachnida</taxon>
        <taxon>Araneae</taxon>
        <taxon>Araneomorphae</taxon>
        <taxon>Entelegynae</taxon>
        <taxon>Araneoidea</taxon>
        <taxon>Nephilidae</taxon>
        <taxon>Trichonephila</taxon>
    </lineage>
</organism>
<gene>
    <name evidence="2" type="ORF">TNCV_2142281</name>
</gene>
<dbReference type="EMBL" id="BMAU01021221">
    <property type="protein sequence ID" value="GFY00836.1"/>
    <property type="molecule type" value="Genomic_DNA"/>
</dbReference>
<evidence type="ECO:0000313" key="2">
    <source>
        <dbReference type="EMBL" id="GFY00836.1"/>
    </source>
</evidence>
<protein>
    <submittedName>
        <fullName evidence="2">Uncharacterized protein</fullName>
    </submittedName>
</protein>
<accession>A0A8X6RUG9</accession>
<keyword evidence="3" id="KW-1185">Reference proteome</keyword>
<evidence type="ECO:0000256" key="1">
    <source>
        <dbReference type="SAM" id="MobiDB-lite"/>
    </source>
</evidence>
<feature type="region of interest" description="Disordered" evidence="1">
    <location>
        <begin position="32"/>
        <end position="64"/>
    </location>
</feature>
<proteinExistence type="predicted"/>